<dbReference type="InterPro" id="IPR036052">
    <property type="entry name" value="TrpB-like_PALP_sf"/>
</dbReference>
<dbReference type="Pfam" id="PF00291">
    <property type="entry name" value="PALP"/>
    <property type="match status" value="1"/>
</dbReference>
<dbReference type="PANTHER" id="PTHR43780:SF2">
    <property type="entry name" value="1-AMINOCYCLOPROPANE-1-CARBOXYLATE DEAMINASE-RELATED"/>
    <property type="match status" value="1"/>
</dbReference>
<dbReference type="GO" id="GO:0019148">
    <property type="term" value="F:D-cysteine desulfhydrase activity"/>
    <property type="evidence" value="ECO:0007669"/>
    <property type="project" value="TreeGrafter"/>
</dbReference>
<evidence type="ECO:0000256" key="4">
    <source>
        <dbReference type="PIRSR" id="PIRSR006278-1"/>
    </source>
</evidence>
<dbReference type="SUPFAM" id="SSF53686">
    <property type="entry name" value="Tryptophan synthase beta subunit-like PLP-dependent enzymes"/>
    <property type="match status" value="1"/>
</dbReference>
<keyword evidence="8" id="KW-1185">Reference proteome</keyword>
<name>A0AAD6HCT3_9EURO</name>
<evidence type="ECO:0000313" key="8">
    <source>
        <dbReference type="Proteomes" id="UP001215712"/>
    </source>
</evidence>
<dbReference type="InterPro" id="IPR027278">
    <property type="entry name" value="ACCD_DCysDesulf"/>
</dbReference>
<dbReference type="AlphaFoldDB" id="A0AAD6HCT3"/>
<evidence type="ECO:0000256" key="3">
    <source>
        <dbReference type="ARBA" id="ARBA00022898"/>
    </source>
</evidence>
<evidence type="ECO:0000256" key="5">
    <source>
        <dbReference type="PIRSR" id="PIRSR006278-2"/>
    </source>
</evidence>
<dbReference type="EMBL" id="JAQJAN010000019">
    <property type="protein sequence ID" value="KAJ5708955.1"/>
    <property type="molecule type" value="Genomic_DNA"/>
</dbReference>
<dbReference type="Gene3D" id="3.40.50.1100">
    <property type="match status" value="2"/>
</dbReference>
<reference evidence="7" key="2">
    <citation type="submission" date="2023-01" db="EMBL/GenBank/DDBJ databases">
        <authorList>
            <person name="Petersen C."/>
        </authorList>
    </citation>
    <scope>NUCLEOTIDE SEQUENCE</scope>
    <source>
        <strain evidence="7">IBT 17514</strain>
    </source>
</reference>
<sequence>MAKTPLQLPEKLAQIPRYPILYPHPSPIHPLLSLTSSTNNRLHKTPQISVFTKREDHSAPLACAGNKYRKLEYIVPDICSKSPKYGHHEHHQEADPFPGPVTTLVTEGAIQSNHTVQVAALAKKLGLKALVLLHRGTGGGLRTARDKHAFLSTGNVQINRVLGAEVQIYAEGDPMTEDAEPVLQELFSKGEVPYWIPGGASLHPLGALGYARAAVEIVHQEKEMSLHGSGKFDFVFVACGSGSTVGGLIAGFKLLENDGMSCTRRIIGVLNSPTKPKTYHEQRVLSFARRAGGLIGLEPERDIKMLDVRLEDRFVGTAYGVLDSETKVALETMAQNESVILDPVYTAKVARAMMHWLQEKEISNYAEEYGLEHVNVLFIHTGGQAALGAYDLDVHNQDD</sequence>
<feature type="modified residue" description="N6-(pyridoxal phosphate)lysine" evidence="5">
    <location>
        <position position="67"/>
    </location>
</feature>
<accession>A0AAD6HCT3</accession>
<reference evidence="7" key="1">
    <citation type="journal article" date="2023" name="IMA Fungus">
        <title>Comparative genomic study of the Penicillium genus elucidates a diverse pangenome and 15 lateral gene transfer events.</title>
        <authorList>
            <person name="Petersen C."/>
            <person name="Sorensen T."/>
            <person name="Nielsen M.R."/>
            <person name="Sondergaard T.E."/>
            <person name="Sorensen J.L."/>
            <person name="Fitzpatrick D.A."/>
            <person name="Frisvad J.C."/>
            <person name="Nielsen K.L."/>
        </authorList>
    </citation>
    <scope>NUCLEOTIDE SEQUENCE</scope>
    <source>
        <strain evidence="7">IBT 17514</strain>
    </source>
</reference>
<comment type="cofactor">
    <cofactor evidence="1">
        <name>pyridoxal 5'-phosphate</name>
        <dbReference type="ChEBI" id="CHEBI:597326"/>
    </cofactor>
</comment>
<dbReference type="PANTHER" id="PTHR43780">
    <property type="entry name" value="1-AMINOCYCLOPROPANE-1-CARBOXYLATE DEAMINASE-RELATED"/>
    <property type="match status" value="1"/>
</dbReference>
<comment type="caution">
    <text evidence="7">The sequence shown here is derived from an EMBL/GenBank/DDBJ whole genome shotgun (WGS) entry which is preliminary data.</text>
</comment>
<dbReference type="Proteomes" id="UP001215712">
    <property type="component" value="Unassembled WGS sequence"/>
</dbReference>
<evidence type="ECO:0000256" key="2">
    <source>
        <dbReference type="ARBA" id="ARBA00008639"/>
    </source>
</evidence>
<comment type="similarity">
    <text evidence="2">Belongs to the ACC deaminase/D-cysteine desulfhydrase family.</text>
</comment>
<evidence type="ECO:0000259" key="6">
    <source>
        <dbReference type="Pfam" id="PF00291"/>
    </source>
</evidence>
<evidence type="ECO:0000313" key="7">
    <source>
        <dbReference type="EMBL" id="KAJ5708955.1"/>
    </source>
</evidence>
<gene>
    <name evidence="7" type="ORF">N7493_010289</name>
</gene>
<keyword evidence="3 5" id="KW-0663">Pyridoxal phosphate</keyword>
<feature type="domain" description="Tryptophan synthase beta chain-like PALP" evidence="6">
    <location>
        <begin position="40"/>
        <end position="364"/>
    </location>
</feature>
<proteinExistence type="inferred from homology"/>
<evidence type="ECO:0000256" key="1">
    <source>
        <dbReference type="ARBA" id="ARBA00001933"/>
    </source>
</evidence>
<feature type="active site" description="Nucleophile" evidence="4">
    <location>
        <position position="112"/>
    </location>
</feature>
<organism evidence="7 8">
    <name type="scientific">Penicillium malachiteum</name>
    <dbReference type="NCBI Taxonomy" id="1324776"/>
    <lineage>
        <taxon>Eukaryota</taxon>
        <taxon>Fungi</taxon>
        <taxon>Dikarya</taxon>
        <taxon>Ascomycota</taxon>
        <taxon>Pezizomycotina</taxon>
        <taxon>Eurotiomycetes</taxon>
        <taxon>Eurotiomycetidae</taxon>
        <taxon>Eurotiales</taxon>
        <taxon>Aspergillaceae</taxon>
        <taxon>Penicillium</taxon>
    </lineage>
</organism>
<dbReference type="PIRSF" id="PIRSF006278">
    <property type="entry name" value="ACCD_DCysDesulf"/>
    <property type="match status" value="1"/>
</dbReference>
<dbReference type="InterPro" id="IPR001926">
    <property type="entry name" value="TrpB-like_PALP"/>
</dbReference>
<protein>
    <recommendedName>
        <fullName evidence="6">Tryptophan synthase beta chain-like PALP domain-containing protein</fullName>
    </recommendedName>
</protein>